<dbReference type="InterPro" id="IPR012337">
    <property type="entry name" value="RNaseH-like_sf"/>
</dbReference>
<feature type="domain" description="Integrase catalytic" evidence="1">
    <location>
        <begin position="64"/>
        <end position="227"/>
    </location>
</feature>
<dbReference type="Gene3D" id="3.30.420.10">
    <property type="entry name" value="Ribonuclease H-like superfamily/Ribonuclease H"/>
    <property type="match status" value="1"/>
</dbReference>
<dbReference type="GO" id="GO:0003676">
    <property type="term" value="F:nucleic acid binding"/>
    <property type="evidence" value="ECO:0007669"/>
    <property type="project" value="InterPro"/>
</dbReference>
<name>A0A1Y5TIN3_9RHOB</name>
<dbReference type="InterPro" id="IPR036397">
    <property type="entry name" value="RNaseH_sf"/>
</dbReference>
<evidence type="ECO:0000259" key="1">
    <source>
        <dbReference type="PROSITE" id="PS50994"/>
    </source>
</evidence>
<dbReference type="PANTHER" id="PTHR47515:SF1">
    <property type="entry name" value="BLR2054 PROTEIN"/>
    <property type="match status" value="1"/>
</dbReference>
<dbReference type="InterPro" id="IPR048020">
    <property type="entry name" value="Transpos_IS3"/>
</dbReference>
<keyword evidence="3" id="KW-1185">Reference proteome</keyword>
<dbReference type="PANTHER" id="PTHR47515">
    <property type="entry name" value="LOW CALCIUM RESPONSE LOCUS PROTEIN T"/>
    <property type="match status" value="1"/>
</dbReference>
<dbReference type="EMBL" id="FWFT01000013">
    <property type="protein sequence ID" value="SLN64797.1"/>
    <property type="molecule type" value="Genomic_DNA"/>
</dbReference>
<dbReference type="GO" id="GO:0015074">
    <property type="term" value="P:DNA integration"/>
    <property type="evidence" value="ECO:0007669"/>
    <property type="project" value="InterPro"/>
</dbReference>
<dbReference type="AlphaFoldDB" id="A0A1Y5TIN3"/>
<dbReference type="SUPFAM" id="SSF53098">
    <property type="entry name" value="Ribonuclease H-like"/>
    <property type="match status" value="1"/>
</dbReference>
<organism evidence="2 3">
    <name type="scientific">Pseudooctadecabacter jejudonensis</name>
    <dbReference type="NCBI Taxonomy" id="1391910"/>
    <lineage>
        <taxon>Bacteria</taxon>
        <taxon>Pseudomonadati</taxon>
        <taxon>Pseudomonadota</taxon>
        <taxon>Alphaproteobacteria</taxon>
        <taxon>Rhodobacterales</taxon>
        <taxon>Paracoccaceae</taxon>
        <taxon>Pseudooctadecabacter</taxon>
    </lineage>
</organism>
<dbReference type="InterPro" id="IPR025948">
    <property type="entry name" value="HTH-like_dom"/>
</dbReference>
<proteinExistence type="predicted"/>
<dbReference type="Pfam" id="PF13276">
    <property type="entry name" value="HTH_21"/>
    <property type="match status" value="1"/>
</dbReference>
<dbReference type="Proteomes" id="UP000193623">
    <property type="component" value="Unassembled WGS sequence"/>
</dbReference>
<evidence type="ECO:0000313" key="2">
    <source>
        <dbReference type="EMBL" id="SLN64797.1"/>
    </source>
</evidence>
<evidence type="ECO:0000313" key="3">
    <source>
        <dbReference type="Proteomes" id="UP000193623"/>
    </source>
</evidence>
<dbReference type="InterPro" id="IPR001584">
    <property type="entry name" value="Integrase_cat-core"/>
</dbReference>
<sequence length="235" mass="27452">MADMIELARQYGRYGYRRIAALLRDAGWLVNDKRVERLWRREGLKVPMKQPKKGRLWLNDGSCVRLRPEYHNHVWSYDFVHHRTDDGKAFRTLNILDEHSRECLAIRVKRKPDSTEVIDALTDLFILRGVPAFIRSDNGPEFIAQAVRDWIAAVGAKTAYIEPGSPWENGYCESFNARLRDELLNGEVFYSLKEAQVLIEEWRKHYNTKRPHSALGYRPPAPETIVPMEPRPIMH</sequence>
<accession>A0A1Y5TIN3</accession>
<reference evidence="2 3" key="1">
    <citation type="submission" date="2017-03" db="EMBL/GenBank/DDBJ databases">
        <authorList>
            <person name="Afonso C.L."/>
            <person name="Miller P.J."/>
            <person name="Scott M.A."/>
            <person name="Spackman E."/>
            <person name="Goraichik I."/>
            <person name="Dimitrov K.M."/>
            <person name="Suarez D.L."/>
            <person name="Swayne D.E."/>
        </authorList>
    </citation>
    <scope>NUCLEOTIDE SEQUENCE [LARGE SCALE GENOMIC DNA]</scope>
    <source>
        <strain evidence="2 3">CECT 8397</strain>
    </source>
</reference>
<dbReference type="PROSITE" id="PS50994">
    <property type="entry name" value="INTEGRASE"/>
    <property type="match status" value="1"/>
</dbReference>
<dbReference type="NCBIfam" id="NF033516">
    <property type="entry name" value="transpos_IS3"/>
    <property type="match status" value="1"/>
</dbReference>
<protein>
    <submittedName>
        <fullName evidence="2">IS2 transposase TnpB</fullName>
    </submittedName>
</protein>
<gene>
    <name evidence="2" type="ORF">PSJ8397_03401</name>
</gene>
<dbReference type="Pfam" id="PF13683">
    <property type="entry name" value="rve_3"/>
    <property type="match status" value="1"/>
</dbReference>